<proteinExistence type="predicted"/>
<comment type="caution">
    <text evidence="1">The sequence shown here is derived from an EMBL/GenBank/DDBJ whole genome shotgun (WGS) entry which is preliminary data.</text>
</comment>
<protein>
    <submittedName>
        <fullName evidence="1">Uncharacterized protein</fullName>
    </submittedName>
</protein>
<keyword evidence="2" id="KW-1185">Reference proteome</keyword>
<dbReference type="EMBL" id="MTSE01000022">
    <property type="protein sequence ID" value="OUJ70464.1"/>
    <property type="molecule type" value="Genomic_DNA"/>
</dbReference>
<organism evidence="1 2">
    <name type="scientific">Hymenobacter crusticola</name>
    <dbReference type="NCBI Taxonomy" id="1770526"/>
    <lineage>
        <taxon>Bacteria</taxon>
        <taxon>Pseudomonadati</taxon>
        <taxon>Bacteroidota</taxon>
        <taxon>Cytophagia</taxon>
        <taxon>Cytophagales</taxon>
        <taxon>Hymenobacteraceae</taxon>
        <taxon>Hymenobacter</taxon>
    </lineage>
</organism>
<sequence length="205" mass="21621">MFYDGYPDKGRCAAGDGHAAAGYNFVLPHDVAATATTQAAWRYCGKCHGMFYDGYPDKGTCPSGGGHAAIGYNFVLPYIPATSNPVPPRLEPIQQTPWIDVVFSGSITNASFHVTGRGFLANRPATNQGVAIRVVDANAAIETRRAFTGSSSDGRIDGSIQGDLSGLTLNALGVATLTFSATDGRPNRADATGFLWSNTVRINFP</sequence>
<dbReference type="Proteomes" id="UP000194873">
    <property type="component" value="Unassembled WGS sequence"/>
</dbReference>
<accession>A0A2C9ZU42</accession>
<dbReference type="AlphaFoldDB" id="A0A2C9ZU42"/>
<evidence type="ECO:0000313" key="2">
    <source>
        <dbReference type="Proteomes" id="UP000194873"/>
    </source>
</evidence>
<gene>
    <name evidence="1" type="ORF">BXP70_24195</name>
</gene>
<reference evidence="1 2" key="1">
    <citation type="submission" date="2017-01" db="EMBL/GenBank/DDBJ databases">
        <title>A new Hymenobacter.</title>
        <authorList>
            <person name="Liang Y."/>
            <person name="Feng F."/>
        </authorList>
    </citation>
    <scope>NUCLEOTIDE SEQUENCE [LARGE SCALE GENOMIC DNA]</scope>
    <source>
        <strain evidence="1">MIMBbqt21</strain>
    </source>
</reference>
<name>A0A2C9ZU42_9BACT</name>
<evidence type="ECO:0000313" key="1">
    <source>
        <dbReference type="EMBL" id="OUJ70464.1"/>
    </source>
</evidence>